<dbReference type="RefSeq" id="WP_380712997.1">
    <property type="nucleotide sequence ID" value="NZ_JBHUML010000002.1"/>
</dbReference>
<organism evidence="2 3">
    <name type="scientific">Salibacterium lacus</name>
    <dbReference type="NCBI Taxonomy" id="1898109"/>
    <lineage>
        <taxon>Bacteria</taxon>
        <taxon>Bacillati</taxon>
        <taxon>Bacillota</taxon>
        <taxon>Bacilli</taxon>
        <taxon>Bacillales</taxon>
        <taxon>Bacillaceae</taxon>
    </lineage>
</organism>
<evidence type="ECO:0000259" key="1">
    <source>
        <dbReference type="Pfam" id="PF01261"/>
    </source>
</evidence>
<reference evidence="3" key="1">
    <citation type="journal article" date="2019" name="Int. J. Syst. Evol. Microbiol.">
        <title>The Global Catalogue of Microorganisms (GCM) 10K type strain sequencing project: providing services to taxonomists for standard genome sequencing and annotation.</title>
        <authorList>
            <consortium name="The Broad Institute Genomics Platform"/>
            <consortium name="The Broad Institute Genome Sequencing Center for Infectious Disease"/>
            <person name="Wu L."/>
            <person name="Ma J."/>
        </authorList>
    </citation>
    <scope>NUCLEOTIDE SEQUENCE [LARGE SCALE GENOMIC DNA]</scope>
    <source>
        <strain evidence="3">KCTC 33792</strain>
    </source>
</reference>
<accession>A0ABW5T2Y9</accession>
<evidence type="ECO:0000313" key="2">
    <source>
        <dbReference type="EMBL" id="MFD2705764.1"/>
    </source>
</evidence>
<name>A0ABW5T2Y9_9BACI</name>
<sequence length="271" mass="30796">MMKLGISTYAFRWEMDEMEPGLETILYFVRKTKELGGEVFQICDHPPIEQLKEEELLQVKEAADSEGIELEAGTQGITPDHIRKYTSIARTLGAKTLRTMVHSKEAHPSMTEAKDWLKEVVPDLEEHDVKVALETYEPVKTGDLVDIVEEVASSHIGICLDPGNSISELEFPRDVIDQGVSYATNVHLKDFVFQRKDKSIGFDLIGAPVGEGQLDVTYLLESLQKENIQVNAIVELWLPFQNSIRETIDVEDEWMERSLKNMKKALNREHV</sequence>
<keyword evidence="3" id="KW-1185">Reference proteome</keyword>
<dbReference type="InterPro" id="IPR036237">
    <property type="entry name" value="Xyl_isomerase-like_sf"/>
</dbReference>
<dbReference type="SUPFAM" id="SSF51658">
    <property type="entry name" value="Xylose isomerase-like"/>
    <property type="match status" value="1"/>
</dbReference>
<feature type="domain" description="Xylose isomerase-like TIM barrel" evidence="1">
    <location>
        <begin position="29"/>
        <end position="245"/>
    </location>
</feature>
<dbReference type="Gene3D" id="3.20.20.150">
    <property type="entry name" value="Divalent-metal-dependent TIM barrel enzymes"/>
    <property type="match status" value="1"/>
</dbReference>
<evidence type="ECO:0000313" key="3">
    <source>
        <dbReference type="Proteomes" id="UP001597520"/>
    </source>
</evidence>
<keyword evidence="2" id="KW-0413">Isomerase</keyword>
<protein>
    <submittedName>
        <fullName evidence="2">Sugar phosphate isomerase/epimerase family protein</fullName>
    </submittedName>
</protein>
<dbReference type="EMBL" id="JBHUML010000002">
    <property type="protein sequence ID" value="MFD2705764.1"/>
    <property type="molecule type" value="Genomic_DNA"/>
</dbReference>
<proteinExistence type="predicted"/>
<dbReference type="Pfam" id="PF01261">
    <property type="entry name" value="AP_endonuc_2"/>
    <property type="match status" value="1"/>
</dbReference>
<dbReference type="InterPro" id="IPR050312">
    <property type="entry name" value="IolE/XylAMocC-like"/>
</dbReference>
<dbReference type="GO" id="GO:0016853">
    <property type="term" value="F:isomerase activity"/>
    <property type="evidence" value="ECO:0007669"/>
    <property type="project" value="UniProtKB-KW"/>
</dbReference>
<dbReference type="InterPro" id="IPR013022">
    <property type="entry name" value="Xyl_isomerase-like_TIM-brl"/>
</dbReference>
<dbReference type="PANTHER" id="PTHR12110">
    <property type="entry name" value="HYDROXYPYRUVATE ISOMERASE"/>
    <property type="match status" value="1"/>
</dbReference>
<dbReference type="Proteomes" id="UP001597520">
    <property type="component" value="Unassembled WGS sequence"/>
</dbReference>
<dbReference type="PANTHER" id="PTHR12110:SF52">
    <property type="entry name" value="XYLOSE ISOMERASE"/>
    <property type="match status" value="1"/>
</dbReference>
<comment type="caution">
    <text evidence="2">The sequence shown here is derived from an EMBL/GenBank/DDBJ whole genome shotgun (WGS) entry which is preliminary data.</text>
</comment>
<gene>
    <name evidence="2" type="ORF">ACFSUB_09795</name>
</gene>